<accession>A0A8H6E2F4</accession>
<keyword evidence="2" id="KW-0719">Serine esterase</keyword>
<keyword evidence="5 8" id="KW-0378">Hydrolase</keyword>
<evidence type="ECO:0000313" key="10">
    <source>
        <dbReference type="Proteomes" id="UP000541154"/>
    </source>
</evidence>
<evidence type="ECO:0000256" key="6">
    <source>
        <dbReference type="ARBA" id="ARBA00022837"/>
    </source>
</evidence>
<evidence type="ECO:0000256" key="1">
    <source>
        <dbReference type="ARBA" id="ARBA00006249"/>
    </source>
</evidence>
<dbReference type="InterPro" id="IPR011118">
    <property type="entry name" value="Tannase/feruloyl_esterase"/>
</dbReference>
<evidence type="ECO:0000256" key="8">
    <source>
        <dbReference type="RuleBase" id="RU361238"/>
    </source>
</evidence>
<comment type="caution">
    <text evidence="9">The sequence shown here is derived from an EMBL/GenBank/DDBJ whole genome shotgun (WGS) entry which is preliminary data.</text>
</comment>
<dbReference type="Gene3D" id="3.40.50.1820">
    <property type="entry name" value="alpha/beta hydrolase"/>
    <property type="match status" value="1"/>
</dbReference>
<dbReference type="PANTHER" id="PTHR33938:SF8">
    <property type="entry name" value="CARBOXYLIC ESTER HYDROLASE"/>
    <property type="match status" value="1"/>
</dbReference>
<keyword evidence="6" id="KW-0106">Calcium</keyword>
<evidence type="ECO:0000256" key="5">
    <source>
        <dbReference type="ARBA" id="ARBA00022801"/>
    </source>
</evidence>
<keyword evidence="3" id="KW-0479">Metal-binding</keyword>
<dbReference type="InterPro" id="IPR029058">
    <property type="entry name" value="AB_hydrolase_fold"/>
</dbReference>
<dbReference type="PANTHER" id="PTHR33938">
    <property type="entry name" value="FERULOYL ESTERASE B-RELATED"/>
    <property type="match status" value="1"/>
</dbReference>
<keyword evidence="7" id="KW-1015">Disulfide bond</keyword>
<evidence type="ECO:0000256" key="4">
    <source>
        <dbReference type="ARBA" id="ARBA00022729"/>
    </source>
</evidence>
<dbReference type="EC" id="3.1.1.-" evidence="8"/>
<dbReference type="SUPFAM" id="SSF53474">
    <property type="entry name" value="alpha/beta-Hydrolases"/>
    <property type="match status" value="1"/>
</dbReference>
<name>A0A8H6E2F4_PETAA</name>
<proteinExistence type="inferred from homology"/>
<dbReference type="GO" id="GO:0030600">
    <property type="term" value="F:feruloyl esterase activity"/>
    <property type="evidence" value="ECO:0007669"/>
    <property type="project" value="UniProtKB-ARBA"/>
</dbReference>
<dbReference type="EMBL" id="SPNV01000279">
    <property type="protein sequence ID" value="KAF5857056.1"/>
    <property type="molecule type" value="Genomic_DNA"/>
</dbReference>
<reference evidence="9 10" key="1">
    <citation type="submission" date="2019-04" db="EMBL/GenBank/DDBJ databases">
        <title>Aspergillus burnettii sp. nov., novel species from soil in southeast Queensland.</title>
        <authorList>
            <person name="Gilchrist C.L.M."/>
            <person name="Pitt J.I."/>
            <person name="Lange L."/>
            <person name="Lacey H.J."/>
            <person name="Vuong D."/>
            <person name="Midgley D.J."/>
            <person name="Greenfield P."/>
            <person name="Bradbury M."/>
            <person name="Lacey E."/>
            <person name="Busk P.K."/>
            <person name="Pilgaard B."/>
            <person name="Chooi Y.H."/>
            <person name="Piggott A.M."/>
        </authorList>
    </citation>
    <scope>NUCLEOTIDE SEQUENCE [LARGE SCALE GENOMIC DNA]</scope>
    <source>
        <strain evidence="9 10">FRR 5400</strain>
    </source>
</reference>
<organism evidence="9 10">
    <name type="scientific">Petromyces alliaceus</name>
    <name type="common">Aspergillus alliaceus</name>
    <dbReference type="NCBI Taxonomy" id="209559"/>
    <lineage>
        <taxon>Eukaryota</taxon>
        <taxon>Fungi</taxon>
        <taxon>Dikarya</taxon>
        <taxon>Ascomycota</taxon>
        <taxon>Pezizomycotina</taxon>
        <taxon>Eurotiomycetes</taxon>
        <taxon>Eurotiomycetidae</taxon>
        <taxon>Eurotiales</taxon>
        <taxon>Aspergillaceae</taxon>
        <taxon>Aspergillus</taxon>
        <taxon>Aspergillus subgen. Circumdati</taxon>
    </lineage>
</organism>
<dbReference type="GO" id="GO:0046872">
    <property type="term" value="F:metal ion binding"/>
    <property type="evidence" value="ECO:0007669"/>
    <property type="project" value="UniProtKB-KW"/>
</dbReference>
<keyword evidence="4" id="KW-0732">Signal</keyword>
<evidence type="ECO:0000256" key="3">
    <source>
        <dbReference type="ARBA" id="ARBA00022723"/>
    </source>
</evidence>
<dbReference type="Proteomes" id="UP000541154">
    <property type="component" value="Unassembled WGS sequence"/>
</dbReference>
<dbReference type="AlphaFoldDB" id="A0A8H6E2F4"/>
<evidence type="ECO:0000313" key="9">
    <source>
        <dbReference type="EMBL" id="KAF5857056.1"/>
    </source>
</evidence>
<sequence length="462" mass="50563">MPPLHLSASPSLPLDILYQNHITFWGFLFPLISSLYHSPYRVAGRELLVGYYSLFFYTWGAGTGPFGRPGVEFQGSDSTLDYCNVTVTYAHPEKDDAVHATVWLPFRNWNNRLQGSGGVGYAMRSEDPVLAAAVAQNYTVIATDGDHDLNRWSSKSRSLDASGNVNTTLLEDFAYVALGDAATIGKQIAASFYGRAPQYSYRSGCSTGGRQGLMLAQRYPTAYNGIMAAAPAINWPGFLVAEFWSQFVMTQLQAFPPACDLDAITAATIRACDDIDGVVDGVISAPDLCGFDPRTLGTPLSMGESSLVRNVCSTSLNCTGVPFAISVDWISQIVLQDPSFDFTTLDHKALEEIFTRSKDTYNKVIGTEQYYKLVEEKDPSVRDFYRFFEAPGVYHCRGGAGPVPIGPLGHMVDWVENGIAPETGDALAADGRRRGLCPYTLVSVYRGGDVKDATNYRCEEMF</sequence>
<keyword evidence="10" id="KW-1185">Reference proteome</keyword>
<dbReference type="Pfam" id="PF07519">
    <property type="entry name" value="Tannase"/>
    <property type="match status" value="2"/>
</dbReference>
<comment type="similarity">
    <text evidence="1 8">Belongs to the tannase family.</text>
</comment>
<gene>
    <name evidence="9" type="ORF">ETB97_006300</name>
</gene>
<evidence type="ECO:0000256" key="2">
    <source>
        <dbReference type="ARBA" id="ARBA00022487"/>
    </source>
</evidence>
<evidence type="ECO:0000256" key="7">
    <source>
        <dbReference type="ARBA" id="ARBA00023157"/>
    </source>
</evidence>
<protein>
    <recommendedName>
        <fullName evidence="8">Carboxylic ester hydrolase</fullName>
        <ecNumber evidence="8">3.1.1.-</ecNumber>
    </recommendedName>
</protein>